<dbReference type="PANTHER" id="PTHR30349">
    <property type="entry name" value="PHAGE INTEGRASE-RELATED"/>
    <property type="match status" value="1"/>
</dbReference>
<feature type="region of interest" description="Disordered" evidence="3">
    <location>
        <begin position="356"/>
        <end position="379"/>
    </location>
</feature>
<evidence type="ECO:0000256" key="1">
    <source>
        <dbReference type="ARBA" id="ARBA00022908"/>
    </source>
</evidence>
<dbReference type="RefSeq" id="WP_120947587.1">
    <property type="nucleotide sequence ID" value="NZ_LT009748.1"/>
</dbReference>
<evidence type="ECO:0000256" key="3">
    <source>
        <dbReference type="SAM" id="MobiDB-lite"/>
    </source>
</evidence>
<dbReference type="AlphaFoldDB" id="A0A1S7PLJ9"/>
<reference evidence="5 6" key="1">
    <citation type="submission" date="2016-01" db="EMBL/GenBank/DDBJ databases">
        <authorList>
            <person name="Oliw E.H."/>
        </authorList>
    </citation>
    <scope>NUCLEOTIDE SEQUENCE [LARGE SCALE GENOMIC DNA]</scope>
    <source>
        <strain evidence="5 6">Zutra 3-1</strain>
    </source>
</reference>
<dbReference type="InterPro" id="IPR002104">
    <property type="entry name" value="Integrase_catalytic"/>
</dbReference>
<organism evidence="5 6">
    <name type="scientific">Agrobacterium deltaense Zutra 3/1</name>
    <dbReference type="NCBI Taxonomy" id="1183427"/>
    <lineage>
        <taxon>Bacteria</taxon>
        <taxon>Pseudomonadati</taxon>
        <taxon>Pseudomonadota</taxon>
        <taxon>Alphaproteobacteria</taxon>
        <taxon>Hyphomicrobiales</taxon>
        <taxon>Rhizobiaceae</taxon>
        <taxon>Rhizobium/Agrobacterium group</taxon>
        <taxon>Agrobacterium</taxon>
    </lineage>
</organism>
<dbReference type="Gene3D" id="1.10.443.10">
    <property type="entry name" value="Intergrase catalytic core"/>
    <property type="match status" value="1"/>
</dbReference>
<proteinExistence type="predicted"/>
<accession>A0A1S7PLJ9</accession>
<evidence type="ECO:0000256" key="2">
    <source>
        <dbReference type="ARBA" id="ARBA00023172"/>
    </source>
</evidence>
<sequence>MKTQLRYCVHDPDPNGNDRYYVRLQGRKIRIRETFKDANGEITKPFMTAYWAALDDLRGSAVVKPPETPREDTWDWLCDQYYRSPKFKSYEPDTQRDKRSVLDRFCATAGKLPYKKYRREDMEASQRKRTPGAGDKLVKVVRALFTWAMDQKPPLATFNPAARVAKVNRSTEGFHTWTPEEIDRYRARWPLGTMPRLAMELMINIGARRSDAHRIGPRHEYVGRDGKRWIRFTAHKGRKLYPTTIDARLTDELIEALDKTPHGSDSYVLSELKRPFTKESFSNAFKRWCVQADLPQCSSHGLRKAGAVLYAESGATAPELMALFGWSNMKTAQIYIQQADKRRMAVNAQERLALHKATQSVSNPAPKSADETNGVKSDG</sequence>
<dbReference type="Proteomes" id="UP000191987">
    <property type="component" value="Unassembled WGS sequence"/>
</dbReference>
<dbReference type="InterPro" id="IPR050090">
    <property type="entry name" value="Tyrosine_recombinase_XerCD"/>
</dbReference>
<keyword evidence="2" id="KW-0233">DNA recombination</keyword>
<feature type="domain" description="Tyr recombinase" evidence="4">
    <location>
        <begin position="172"/>
        <end position="349"/>
    </location>
</feature>
<dbReference type="PANTHER" id="PTHR30349:SF64">
    <property type="entry name" value="PROPHAGE INTEGRASE INTD-RELATED"/>
    <property type="match status" value="1"/>
</dbReference>
<protein>
    <submittedName>
        <fullName evidence="5">Putative integrase/recombinase protein</fullName>
    </submittedName>
</protein>
<dbReference type="GO" id="GO:0003677">
    <property type="term" value="F:DNA binding"/>
    <property type="evidence" value="ECO:0007669"/>
    <property type="project" value="InterPro"/>
</dbReference>
<evidence type="ECO:0000259" key="4">
    <source>
        <dbReference type="PROSITE" id="PS51898"/>
    </source>
</evidence>
<dbReference type="InterPro" id="IPR013762">
    <property type="entry name" value="Integrase-like_cat_sf"/>
</dbReference>
<evidence type="ECO:0000313" key="5">
    <source>
        <dbReference type="EMBL" id="CUX23062.1"/>
    </source>
</evidence>
<dbReference type="PROSITE" id="PS51898">
    <property type="entry name" value="TYR_RECOMBINASE"/>
    <property type="match status" value="1"/>
</dbReference>
<dbReference type="Pfam" id="PF00589">
    <property type="entry name" value="Phage_integrase"/>
    <property type="match status" value="1"/>
</dbReference>
<keyword evidence="1" id="KW-0229">DNA integration</keyword>
<evidence type="ECO:0000313" key="6">
    <source>
        <dbReference type="Proteomes" id="UP000191987"/>
    </source>
</evidence>
<dbReference type="GO" id="GO:0006310">
    <property type="term" value="P:DNA recombination"/>
    <property type="evidence" value="ECO:0007669"/>
    <property type="project" value="UniProtKB-KW"/>
</dbReference>
<name>A0A1S7PLJ9_9HYPH</name>
<dbReference type="SUPFAM" id="SSF56349">
    <property type="entry name" value="DNA breaking-rejoining enzymes"/>
    <property type="match status" value="1"/>
</dbReference>
<dbReference type="InterPro" id="IPR011010">
    <property type="entry name" value="DNA_brk_join_enz"/>
</dbReference>
<dbReference type="EMBL" id="FBWG01000008">
    <property type="protein sequence ID" value="CUX23062.1"/>
    <property type="molecule type" value="Genomic_DNA"/>
</dbReference>
<gene>
    <name evidence="5" type="ORF">AGR7C_Cc160126</name>
</gene>
<dbReference type="GO" id="GO:0015074">
    <property type="term" value="P:DNA integration"/>
    <property type="evidence" value="ECO:0007669"/>
    <property type="project" value="UniProtKB-KW"/>
</dbReference>